<reference evidence="2 3" key="1">
    <citation type="submission" date="2023-07" db="EMBL/GenBank/DDBJ databases">
        <title>Genomic Encyclopedia of Type Strains, Phase IV (KMG-IV): sequencing the most valuable type-strain genomes for metagenomic binning, comparative biology and taxonomic classification.</title>
        <authorList>
            <person name="Goeker M."/>
        </authorList>
    </citation>
    <scope>NUCLEOTIDE SEQUENCE [LARGE SCALE GENOMIC DNA]</scope>
    <source>
        <strain evidence="2 3">DSM 27594</strain>
    </source>
</reference>
<name>A0ABT9XVL0_9BACI</name>
<evidence type="ECO:0000313" key="3">
    <source>
        <dbReference type="Proteomes" id="UP001224122"/>
    </source>
</evidence>
<dbReference type="Proteomes" id="UP001224122">
    <property type="component" value="Unassembled WGS sequence"/>
</dbReference>
<dbReference type="CDD" id="cd04301">
    <property type="entry name" value="NAT_SF"/>
    <property type="match status" value="1"/>
</dbReference>
<dbReference type="PANTHER" id="PTHR43072">
    <property type="entry name" value="N-ACETYLTRANSFERASE"/>
    <property type="match status" value="1"/>
</dbReference>
<dbReference type="Gene3D" id="3.40.630.30">
    <property type="match status" value="1"/>
</dbReference>
<accession>A0ABT9XVL0</accession>
<protein>
    <submittedName>
        <fullName evidence="2">RimJ/RimL family protein N-acetyltransferase</fullName>
    </submittedName>
</protein>
<organism evidence="2 3">
    <name type="scientific">Neobacillus ginsengisoli</name>
    <dbReference type="NCBI Taxonomy" id="904295"/>
    <lineage>
        <taxon>Bacteria</taxon>
        <taxon>Bacillati</taxon>
        <taxon>Bacillota</taxon>
        <taxon>Bacilli</taxon>
        <taxon>Bacillales</taxon>
        <taxon>Bacillaceae</taxon>
        <taxon>Neobacillus</taxon>
    </lineage>
</organism>
<dbReference type="RefSeq" id="WP_307408658.1">
    <property type="nucleotide sequence ID" value="NZ_JAUSTW010000004.1"/>
</dbReference>
<gene>
    <name evidence="2" type="ORF">J2S10_002775</name>
</gene>
<dbReference type="SUPFAM" id="SSF55729">
    <property type="entry name" value="Acyl-CoA N-acyltransferases (Nat)"/>
    <property type="match status" value="1"/>
</dbReference>
<dbReference type="EMBL" id="JAUSTW010000004">
    <property type="protein sequence ID" value="MDQ0199593.1"/>
    <property type="molecule type" value="Genomic_DNA"/>
</dbReference>
<dbReference type="InterPro" id="IPR000182">
    <property type="entry name" value="GNAT_dom"/>
</dbReference>
<dbReference type="PROSITE" id="PS51186">
    <property type="entry name" value="GNAT"/>
    <property type="match status" value="1"/>
</dbReference>
<dbReference type="PANTHER" id="PTHR43072:SF60">
    <property type="entry name" value="L-2,4-DIAMINOBUTYRIC ACID ACETYLTRANSFERASE"/>
    <property type="match status" value="1"/>
</dbReference>
<keyword evidence="3" id="KW-1185">Reference proteome</keyword>
<sequence>MDIRLLNQEDAKEYRKIRLEALKNNPEAFSSSFEEEKEFPVENYESRLQSEVSFTFGVFEKEQLIGVGTLLKEQKSKLKHRANIVAMYVSPLKRGMGIGKSIMQAAIQKAKDAEEIEQINLCVVSTNMSAKKLYTSLGFKTFGIEQKALKIDGRYFDDEYMVLFL</sequence>
<proteinExistence type="predicted"/>
<comment type="caution">
    <text evidence="2">The sequence shown here is derived from an EMBL/GenBank/DDBJ whole genome shotgun (WGS) entry which is preliminary data.</text>
</comment>
<evidence type="ECO:0000259" key="1">
    <source>
        <dbReference type="PROSITE" id="PS51186"/>
    </source>
</evidence>
<dbReference type="InterPro" id="IPR016181">
    <property type="entry name" value="Acyl_CoA_acyltransferase"/>
</dbReference>
<feature type="domain" description="N-acetyltransferase" evidence="1">
    <location>
        <begin position="1"/>
        <end position="165"/>
    </location>
</feature>
<dbReference type="Pfam" id="PF13420">
    <property type="entry name" value="Acetyltransf_4"/>
    <property type="match status" value="1"/>
</dbReference>
<evidence type="ECO:0000313" key="2">
    <source>
        <dbReference type="EMBL" id="MDQ0199593.1"/>
    </source>
</evidence>